<reference evidence="8 9" key="2">
    <citation type="journal article" date="2012" name="BMC Genomics">
        <title>The genome of Pelobacter carbinolicus reveals surprising metabolic capabilities and physiological features.</title>
        <authorList>
            <person name="Aklujkar M."/>
            <person name="Haveman S.A."/>
            <person name="Didonato R.Jr."/>
            <person name="Chertkov O."/>
            <person name="Han C.S."/>
            <person name="Land M.L."/>
            <person name="Brown P."/>
            <person name="Lovley D.R."/>
        </authorList>
    </citation>
    <scope>NUCLEOTIDE SEQUENCE [LARGE SCALE GENOMIC DNA]</scope>
    <source>
        <strain evidence="9">DSM 2380 / NBRC 103641 / GraBd1</strain>
    </source>
</reference>
<evidence type="ECO:0000256" key="4">
    <source>
        <dbReference type="ARBA" id="ARBA00022807"/>
    </source>
</evidence>
<dbReference type="HOGENOM" id="CLU_028171_1_0_7"/>
<dbReference type="SUPFAM" id="SSF54001">
    <property type="entry name" value="Cysteine proteinases"/>
    <property type="match status" value="1"/>
</dbReference>
<dbReference type="RefSeq" id="WP_011342224.1">
    <property type="nucleotide sequence ID" value="NC_007498.2"/>
</dbReference>
<feature type="domain" description="NlpC/P60" evidence="5">
    <location>
        <begin position="296"/>
        <end position="387"/>
    </location>
</feature>
<dbReference type="Pfam" id="PF12912">
    <property type="entry name" value="N_NLPC_P60"/>
    <property type="match status" value="1"/>
</dbReference>
<protein>
    <submittedName>
        <fullName evidence="8">NLPC_P60 superfamily protein</fullName>
    </submittedName>
</protein>
<dbReference type="KEGG" id="pca:Pcar_2458"/>
<evidence type="ECO:0000259" key="5">
    <source>
        <dbReference type="Pfam" id="PF00877"/>
    </source>
</evidence>
<dbReference type="InterPro" id="IPR038765">
    <property type="entry name" value="Papain-like_cys_pep_sf"/>
</dbReference>
<dbReference type="OrthoDB" id="9799970at2"/>
<name>Q3A1R0_SYNC1</name>
<accession>Q3A1R0</accession>
<dbReference type="STRING" id="338963.Pcar_2458"/>
<reference evidence="9" key="1">
    <citation type="submission" date="2005-10" db="EMBL/GenBank/DDBJ databases">
        <title>Complete sequence of Pelobacter carbinolicus DSM 2380.</title>
        <authorList>
            <person name="Copeland A."/>
            <person name="Lucas S."/>
            <person name="Lapidus A."/>
            <person name="Barry K."/>
            <person name="Detter J.C."/>
            <person name="Glavina T."/>
            <person name="Hammon N."/>
            <person name="Israni S."/>
            <person name="Pitluck S."/>
            <person name="Chertkov O."/>
            <person name="Schmutz J."/>
            <person name="Larimer F."/>
            <person name="Land M."/>
            <person name="Kyrpides N."/>
            <person name="Ivanova N."/>
            <person name="Richardson P."/>
        </authorList>
    </citation>
    <scope>NUCLEOTIDE SEQUENCE [LARGE SCALE GENOMIC DNA]</scope>
    <source>
        <strain evidence="9">DSM 2380 / NBRC 103641 / GraBd1</strain>
    </source>
</reference>
<evidence type="ECO:0000256" key="1">
    <source>
        <dbReference type="ARBA" id="ARBA00007074"/>
    </source>
</evidence>
<evidence type="ECO:0000259" key="6">
    <source>
        <dbReference type="Pfam" id="PF12912"/>
    </source>
</evidence>
<dbReference type="Proteomes" id="UP000002534">
    <property type="component" value="Chromosome"/>
</dbReference>
<dbReference type="Pfam" id="PF12913">
    <property type="entry name" value="SH3_6"/>
    <property type="match status" value="1"/>
</dbReference>
<dbReference type="PIRSF" id="PIRSF019015">
    <property type="entry name" value="P60_peptidase_YkfC"/>
    <property type="match status" value="1"/>
</dbReference>
<keyword evidence="2" id="KW-0645">Protease</keyword>
<dbReference type="InterPro" id="IPR000064">
    <property type="entry name" value="NLP_P60_dom"/>
</dbReference>
<sequence>MARWVQNITVWITWMLLTACGEQVVQHRPGALQLPPQNLYAYVASETADVRLLSEARQQRLAEDYRCRFAAPWQAGWSGRSAEELFGNRQWLMENALYGGNRQPVPMPRRQRWLAQCAIETFPNADYPAITLRPSNLRGLPTRQPAFYAFSQPGEGFPFDYLQYSSIPASTPVRVRHRSADGCWVLVETEAMFGWLPAMDVAAVDTRLQQQYEAASWYVAVKDDVPLTDAAGNVLAVAGLGSLWAQPESGVVWVAVRGEDGRAKLRRANYHADSVRRFPVLCTPANMAIIGNRLLGKPYDWGDQFGERDCSSTLRDLFACFGLYLPRNSAAQAVVAQRLGLSEVAVTDRPQVIRSQAQPWLTLAYMPGHIMLYVGEFRDQPVFLHAMWGIKVEDRQGREGRYLVGKTVVTGLRVGEELIGIKRPGGLLQERIQQLVLLTTFGEADPVGEQRQ</sequence>
<feature type="domain" description="SH3b1" evidence="7">
    <location>
        <begin position="145"/>
        <end position="197"/>
    </location>
</feature>
<dbReference type="GO" id="GO:0006508">
    <property type="term" value="P:proteolysis"/>
    <property type="evidence" value="ECO:0007669"/>
    <property type="project" value="UniProtKB-KW"/>
</dbReference>
<evidence type="ECO:0000259" key="7">
    <source>
        <dbReference type="Pfam" id="PF12913"/>
    </source>
</evidence>
<feature type="domain" description="NLPC/P60 N-terminal" evidence="6">
    <location>
        <begin position="10"/>
        <end position="122"/>
    </location>
</feature>
<keyword evidence="4" id="KW-0788">Thiol protease</keyword>
<proteinExistence type="inferred from homology"/>
<evidence type="ECO:0000313" key="9">
    <source>
        <dbReference type="Proteomes" id="UP000002534"/>
    </source>
</evidence>
<dbReference type="InterPro" id="IPR027017">
    <property type="entry name" value="P60_peptidase_YkfC"/>
</dbReference>
<dbReference type="GO" id="GO:0008234">
    <property type="term" value="F:cysteine-type peptidase activity"/>
    <property type="evidence" value="ECO:0007669"/>
    <property type="project" value="UniProtKB-KW"/>
</dbReference>
<keyword evidence="3" id="KW-0378">Hydrolase</keyword>
<dbReference type="EMBL" id="CP000142">
    <property type="protein sequence ID" value="ABA89697.1"/>
    <property type="molecule type" value="Genomic_DNA"/>
</dbReference>
<dbReference type="PROSITE" id="PS51257">
    <property type="entry name" value="PROKAR_LIPOPROTEIN"/>
    <property type="match status" value="1"/>
</dbReference>
<dbReference type="AlphaFoldDB" id="Q3A1R0"/>
<dbReference type="InterPro" id="IPR039439">
    <property type="entry name" value="SH3b1_dom"/>
</dbReference>
<dbReference type="Pfam" id="PF00877">
    <property type="entry name" value="NLPC_P60"/>
    <property type="match status" value="1"/>
</dbReference>
<evidence type="ECO:0000256" key="2">
    <source>
        <dbReference type="ARBA" id="ARBA00022670"/>
    </source>
</evidence>
<dbReference type="InterPro" id="IPR025606">
    <property type="entry name" value="NLPC/P60_N_dom"/>
</dbReference>
<dbReference type="Gene3D" id="3.90.1720.10">
    <property type="entry name" value="endopeptidase domain like (from Nostoc punctiforme)"/>
    <property type="match status" value="1"/>
</dbReference>
<comment type="similarity">
    <text evidence="1">Belongs to the peptidase C40 family.</text>
</comment>
<keyword evidence="9" id="KW-1185">Reference proteome</keyword>
<gene>
    <name evidence="8" type="ordered locus">Pcar_2458</name>
</gene>
<dbReference type="eggNOG" id="COG0791">
    <property type="taxonomic scope" value="Bacteria"/>
</dbReference>
<evidence type="ECO:0000256" key="3">
    <source>
        <dbReference type="ARBA" id="ARBA00022801"/>
    </source>
</evidence>
<organism evidence="8 9">
    <name type="scientific">Syntrophotalea carbinolica (strain DSM 2380 / NBRC 103641 / GraBd1)</name>
    <name type="common">Pelobacter carbinolicus</name>
    <dbReference type="NCBI Taxonomy" id="338963"/>
    <lineage>
        <taxon>Bacteria</taxon>
        <taxon>Pseudomonadati</taxon>
        <taxon>Thermodesulfobacteriota</taxon>
        <taxon>Desulfuromonadia</taxon>
        <taxon>Desulfuromonadales</taxon>
        <taxon>Syntrophotaleaceae</taxon>
        <taxon>Syntrophotalea</taxon>
    </lineage>
</organism>
<evidence type="ECO:0000313" key="8">
    <source>
        <dbReference type="EMBL" id="ABA89697.1"/>
    </source>
</evidence>